<gene>
    <name evidence="3" type="ORF">E0F88_07995</name>
</gene>
<dbReference type="GO" id="GO:0016810">
    <property type="term" value="F:hydrolase activity, acting on carbon-nitrogen (but not peptide) bonds"/>
    <property type="evidence" value="ECO:0007669"/>
    <property type="project" value="InterPro"/>
</dbReference>
<dbReference type="InterPro" id="IPR006680">
    <property type="entry name" value="Amidohydro-rel"/>
</dbReference>
<keyword evidence="4" id="KW-1185">Reference proteome</keyword>
<dbReference type="Gene3D" id="3.20.20.140">
    <property type="entry name" value="Metal-dependent hydrolases"/>
    <property type="match status" value="1"/>
</dbReference>
<dbReference type="RefSeq" id="WP_131957719.1">
    <property type="nucleotide sequence ID" value="NZ_SMFL01000003.1"/>
</dbReference>
<dbReference type="SUPFAM" id="SSF51556">
    <property type="entry name" value="Metallo-dependent hydrolases"/>
    <property type="match status" value="1"/>
</dbReference>
<accession>A0A4R5DPB1</accession>
<feature type="domain" description="Amidohydrolase-related" evidence="2">
    <location>
        <begin position="325"/>
        <end position="416"/>
    </location>
</feature>
<dbReference type="PANTHER" id="PTHR43135">
    <property type="entry name" value="ALPHA-D-RIBOSE 1-METHYLPHOSPHONATE 5-TRIPHOSPHATE DIPHOSPHATASE"/>
    <property type="match status" value="1"/>
</dbReference>
<proteinExistence type="predicted"/>
<dbReference type="PANTHER" id="PTHR43135:SF3">
    <property type="entry name" value="ALPHA-D-RIBOSE 1-METHYLPHOSPHONATE 5-TRIPHOSPHATE DIPHOSPHATASE"/>
    <property type="match status" value="1"/>
</dbReference>
<evidence type="ECO:0000313" key="4">
    <source>
        <dbReference type="Proteomes" id="UP000294850"/>
    </source>
</evidence>
<evidence type="ECO:0000313" key="3">
    <source>
        <dbReference type="EMBL" id="TDE16186.1"/>
    </source>
</evidence>
<dbReference type="OrthoDB" id="783596at2"/>
<feature type="signal peptide" evidence="1">
    <location>
        <begin position="1"/>
        <end position="26"/>
    </location>
</feature>
<dbReference type="AlphaFoldDB" id="A0A4R5DPB1"/>
<evidence type="ECO:0000259" key="2">
    <source>
        <dbReference type="Pfam" id="PF01979"/>
    </source>
</evidence>
<dbReference type="InterPro" id="IPR011059">
    <property type="entry name" value="Metal-dep_hydrolase_composite"/>
</dbReference>
<dbReference type="InterPro" id="IPR032466">
    <property type="entry name" value="Metal_Hydrolase"/>
</dbReference>
<dbReference type="Pfam" id="PF01979">
    <property type="entry name" value="Amidohydro_1"/>
    <property type="match status" value="1"/>
</dbReference>
<keyword evidence="3" id="KW-0378">Hydrolase</keyword>
<dbReference type="EMBL" id="SMFL01000003">
    <property type="protein sequence ID" value="TDE16186.1"/>
    <property type="molecule type" value="Genomic_DNA"/>
</dbReference>
<name>A0A4R5DPB1_9BACT</name>
<evidence type="ECO:0000256" key="1">
    <source>
        <dbReference type="SAM" id="SignalP"/>
    </source>
</evidence>
<dbReference type="InterPro" id="IPR051781">
    <property type="entry name" value="Metallo-dep_Hydrolase"/>
</dbReference>
<protein>
    <submittedName>
        <fullName evidence="3">Amidohydrolase</fullName>
    </submittedName>
</protein>
<keyword evidence="1" id="KW-0732">Signal</keyword>
<reference evidence="3 4" key="1">
    <citation type="submission" date="2019-03" db="EMBL/GenBank/DDBJ databases">
        <title>Dyadobacter AR-3-6 sp. nov., isolated from arctic soil.</title>
        <authorList>
            <person name="Chaudhary D.K."/>
        </authorList>
    </citation>
    <scope>NUCLEOTIDE SEQUENCE [LARGE SCALE GENOMIC DNA]</scope>
    <source>
        <strain evidence="3 4">AR-3-6</strain>
    </source>
</reference>
<sequence length="439" mass="47839">MKIEKYKIVNRIVCTALIAFSVQANAQNPAPALPQTRPIVLTGATIHTGSGQVIENGVLSFDKGIITQVGPAGSGNTSGAEVIDVKGKHIFPGIISLNTTVGIQEIASVRATLDFDEIGQVNPHVRALVAYNTDSEVIPTLRGNGILLSQAVPQGGIVSGSSSVFYTDGWNWEDAVLKKDDGIWINWPAFLARSFNFEDFSVTMKRNDKRQEVLDQFVSLFADAKAYAAIANPSPVNLRLAAMKPLFDGSANLYIRADYAKDIIEAIKFAKEVGVKKVVIVGGDESYKVASYLKENQVPVVLNPTHRLPGRVDENVYLPYELPGLLHKAGVKVAVTYADEWWRTRNLAFLAGTSSGFGNVTADEALQFITRNAAEIVGIDKMVGTLEKGKQASFLVSAGDILDMRGNEVEMVFIKGGKVNLDDKQKRLYEKYKVKYGKK</sequence>
<dbReference type="Proteomes" id="UP000294850">
    <property type="component" value="Unassembled WGS sequence"/>
</dbReference>
<dbReference type="SUPFAM" id="SSF51338">
    <property type="entry name" value="Composite domain of metallo-dependent hydrolases"/>
    <property type="match status" value="1"/>
</dbReference>
<organism evidence="3 4">
    <name type="scientific">Dyadobacter psychrotolerans</name>
    <dbReference type="NCBI Taxonomy" id="2541721"/>
    <lineage>
        <taxon>Bacteria</taxon>
        <taxon>Pseudomonadati</taxon>
        <taxon>Bacteroidota</taxon>
        <taxon>Cytophagia</taxon>
        <taxon>Cytophagales</taxon>
        <taxon>Spirosomataceae</taxon>
        <taxon>Dyadobacter</taxon>
    </lineage>
</organism>
<feature type="chain" id="PRO_5020753279" evidence="1">
    <location>
        <begin position="27"/>
        <end position="439"/>
    </location>
</feature>
<comment type="caution">
    <text evidence="3">The sequence shown here is derived from an EMBL/GenBank/DDBJ whole genome shotgun (WGS) entry which is preliminary data.</text>
</comment>